<keyword evidence="3" id="KW-1185">Reference proteome</keyword>
<dbReference type="EMBL" id="QJKJ01003432">
    <property type="protein sequence ID" value="RDX98545.1"/>
    <property type="molecule type" value="Genomic_DNA"/>
</dbReference>
<evidence type="ECO:0000313" key="2">
    <source>
        <dbReference type="EMBL" id="RDX98545.1"/>
    </source>
</evidence>
<gene>
    <name evidence="2" type="ORF">CR513_18514</name>
</gene>
<accession>A0A371H6Y4</accession>
<evidence type="ECO:0000313" key="3">
    <source>
        <dbReference type="Proteomes" id="UP000257109"/>
    </source>
</evidence>
<dbReference type="Proteomes" id="UP000257109">
    <property type="component" value="Unassembled WGS sequence"/>
</dbReference>
<dbReference type="AlphaFoldDB" id="A0A371H6Y4"/>
<protein>
    <submittedName>
        <fullName evidence="2">Uncharacterized protein</fullName>
    </submittedName>
</protein>
<sequence>MTESDRALSQNNILSASQVFRFVYTLNIPCKWYYQTLTGLSFHTFKNTCKHDQKDFTLGLYRGLGSAKAFRSSTRGPRPMPPQLGPTSSNLLNSSPKRNGSVASPTSIIQHRGHPQHQLNTTSILVQSATYIARADYEIHFRNSIRRRGLCIHGSSNSLSIHSHCIHSLALVFLRYGGVRCCIGVSLDRGNAGLRLGSRSLSKGTDWDFQHTLVNLILNAQATGGEPPPSTMAISETEIVRLCSVCLHLAATKSDRSLSRSSRLNFCQERLGPLPRQVATLHLRFYVISLHTESQLSTLSSIDSLYAFDSEIELTLRRLRKIRTTVVSTSSSPNSTINSNPSFANILVSSSNIFAKPGQMENNDRTLKELATPDGVYQPCCIQYSQLEPDQTYELKSVAQISWSCRRRPPQTSEGIPCGLFHDEATGDIRRLHQNEGVPILPGRSSEGLAISSTNAFQHLGRYEAHILGKVLSDIQNHIHQKGDMWDKATYRRDFARVLGKVQQTLCHLSTPSDQRIYFCEGLLMMDKSMIDAASGGALMDKMSATARHLISNMASNTQ</sequence>
<dbReference type="OrthoDB" id="1305902at2759"/>
<feature type="compositionally biased region" description="Polar residues" evidence="1">
    <location>
        <begin position="85"/>
        <end position="105"/>
    </location>
</feature>
<comment type="caution">
    <text evidence="2">The sequence shown here is derived from an EMBL/GenBank/DDBJ whole genome shotgun (WGS) entry which is preliminary data.</text>
</comment>
<feature type="non-terminal residue" evidence="2">
    <location>
        <position position="1"/>
    </location>
</feature>
<evidence type="ECO:0000256" key="1">
    <source>
        <dbReference type="SAM" id="MobiDB-lite"/>
    </source>
</evidence>
<organism evidence="2 3">
    <name type="scientific">Mucuna pruriens</name>
    <name type="common">Velvet bean</name>
    <name type="synonym">Dolichos pruriens</name>
    <dbReference type="NCBI Taxonomy" id="157652"/>
    <lineage>
        <taxon>Eukaryota</taxon>
        <taxon>Viridiplantae</taxon>
        <taxon>Streptophyta</taxon>
        <taxon>Embryophyta</taxon>
        <taxon>Tracheophyta</taxon>
        <taxon>Spermatophyta</taxon>
        <taxon>Magnoliopsida</taxon>
        <taxon>eudicotyledons</taxon>
        <taxon>Gunneridae</taxon>
        <taxon>Pentapetalae</taxon>
        <taxon>rosids</taxon>
        <taxon>fabids</taxon>
        <taxon>Fabales</taxon>
        <taxon>Fabaceae</taxon>
        <taxon>Papilionoideae</taxon>
        <taxon>50 kb inversion clade</taxon>
        <taxon>NPAAA clade</taxon>
        <taxon>indigoferoid/millettioid clade</taxon>
        <taxon>Phaseoleae</taxon>
        <taxon>Mucuna</taxon>
    </lineage>
</organism>
<proteinExistence type="predicted"/>
<feature type="region of interest" description="Disordered" evidence="1">
    <location>
        <begin position="70"/>
        <end position="105"/>
    </location>
</feature>
<reference evidence="2" key="1">
    <citation type="submission" date="2018-05" db="EMBL/GenBank/DDBJ databases">
        <title>Draft genome of Mucuna pruriens seed.</title>
        <authorList>
            <person name="Nnadi N.E."/>
            <person name="Vos R."/>
            <person name="Hasami M.H."/>
            <person name="Devisetty U.K."/>
            <person name="Aguiy J.C."/>
        </authorList>
    </citation>
    <scope>NUCLEOTIDE SEQUENCE [LARGE SCALE GENOMIC DNA]</scope>
    <source>
        <strain evidence="2">JCA_2017</strain>
    </source>
</reference>
<name>A0A371H6Y4_MUCPR</name>